<proteinExistence type="predicted"/>
<dbReference type="STRING" id="2316362.A0A4Q2D0X9"/>
<dbReference type="AlphaFoldDB" id="A0A4Q2D0X9"/>
<dbReference type="SUPFAM" id="SSF52540">
    <property type="entry name" value="P-loop containing nucleoside triphosphate hydrolases"/>
    <property type="match status" value="1"/>
</dbReference>
<evidence type="ECO:0000313" key="4">
    <source>
        <dbReference type="EMBL" id="RXW11775.1"/>
    </source>
</evidence>
<keyword evidence="5" id="KW-1185">Reference proteome</keyword>
<protein>
    <recommendedName>
        <fullName evidence="3">AIG1-type G domain-containing protein</fullName>
    </recommendedName>
</protein>
<feature type="coiled-coil region" evidence="2">
    <location>
        <begin position="251"/>
        <end position="278"/>
    </location>
</feature>
<keyword evidence="1" id="KW-0547">Nucleotide-binding</keyword>
<dbReference type="CDD" id="cd00882">
    <property type="entry name" value="Ras_like_GTPase"/>
    <property type="match status" value="1"/>
</dbReference>
<dbReference type="Gene3D" id="3.40.50.300">
    <property type="entry name" value="P-loop containing nucleotide triphosphate hydrolases"/>
    <property type="match status" value="1"/>
</dbReference>
<accession>A0A4Q2D0X9</accession>
<dbReference type="InterPro" id="IPR006703">
    <property type="entry name" value="G_AIG1"/>
</dbReference>
<dbReference type="OrthoDB" id="8954335at2759"/>
<gene>
    <name evidence="4" type="ORF">EST38_g14080</name>
</gene>
<feature type="domain" description="AIG1-type G" evidence="3">
    <location>
        <begin position="1"/>
        <end position="135"/>
    </location>
</feature>
<evidence type="ECO:0000256" key="2">
    <source>
        <dbReference type="SAM" id="Coils"/>
    </source>
</evidence>
<dbReference type="Pfam" id="PF04548">
    <property type="entry name" value="AIG1"/>
    <property type="match status" value="1"/>
</dbReference>
<dbReference type="InterPro" id="IPR027417">
    <property type="entry name" value="P-loop_NTPase"/>
</dbReference>
<reference evidence="4 5" key="1">
    <citation type="submission" date="2019-01" db="EMBL/GenBank/DDBJ databases">
        <title>Draft genome sequence of Psathyrella aberdarensis IHI B618.</title>
        <authorList>
            <person name="Buettner E."/>
            <person name="Kellner H."/>
        </authorList>
    </citation>
    <scope>NUCLEOTIDE SEQUENCE [LARGE SCALE GENOMIC DNA]</scope>
    <source>
        <strain evidence="4 5">IHI B618</strain>
    </source>
</reference>
<evidence type="ECO:0000259" key="3">
    <source>
        <dbReference type="Pfam" id="PF04548"/>
    </source>
</evidence>
<dbReference type="Proteomes" id="UP000290288">
    <property type="component" value="Unassembled WGS sequence"/>
</dbReference>
<keyword evidence="2" id="KW-0175">Coiled coil</keyword>
<dbReference type="EMBL" id="SDEE01001615">
    <property type="protein sequence ID" value="RXW11775.1"/>
    <property type="molecule type" value="Genomic_DNA"/>
</dbReference>
<dbReference type="GO" id="GO:0005525">
    <property type="term" value="F:GTP binding"/>
    <property type="evidence" value="ECO:0007669"/>
    <property type="project" value="InterPro"/>
</dbReference>
<sequence length="293" mass="33363">MGATGAGKSSFINSLLRCLGQDKRVKVGEELVSCTSQLESIIIEEQTNHWKRIKGHRIVIVDTPGFDDTYVGDFVILQRIARWLEESYRKRMVLGGVIYLHDISQDRFSGTARRNLEMFNHLCGDSALDKVVLVTSKWGRAFGRNLERREGELKNNHWKTMLDGKARVERLVAGEEDASAWRVVRSILDRVETRAIEQSKSEALQIQKELVNRRKFLPQTHAARELRTQLQQMLEAQTQMLALEADAVGGNAEAQAQLQEQEAKVKKMALQIENLKVSMPKRLARWLKLVMGA</sequence>
<evidence type="ECO:0000256" key="1">
    <source>
        <dbReference type="ARBA" id="ARBA00022741"/>
    </source>
</evidence>
<organism evidence="4 5">
    <name type="scientific">Candolleomyces aberdarensis</name>
    <dbReference type="NCBI Taxonomy" id="2316362"/>
    <lineage>
        <taxon>Eukaryota</taxon>
        <taxon>Fungi</taxon>
        <taxon>Dikarya</taxon>
        <taxon>Basidiomycota</taxon>
        <taxon>Agaricomycotina</taxon>
        <taxon>Agaricomycetes</taxon>
        <taxon>Agaricomycetidae</taxon>
        <taxon>Agaricales</taxon>
        <taxon>Agaricineae</taxon>
        <taxon>Psathyrellaceae</taxon>
        <taxon>Candolleomyces</taxon>
    </lineage>
</organism>
<comment type="caution">
    <text evidence="4">The sequence shown here is derived from an EMBL/GenBank/DDBJ whole genome shotgun (WGS) entry which is preliminary data.</text>
</comment>
<name>A0A4Q2D0X9_9AGAR</name>
<evidence type="ECO:0000313" key="5">
    <source>
        <dbReference type="Proteomes" id="UP000290288"/>
    </source>
</evidence>